<comment type="caution">
    <text evidence="2">The sequence shown here is derived from an EMBL/GenBank/DDBJ whole genome shotgun (WGS) entry which is preliminary data.</text>
</comment>
<protein>
    <submittedName>
        <fullName evidence="2">Uncharacterized protein</fullName>
    </submittedName>
</protein>
<dbReference type="AlphaFoldDB" id="A0A8S3UYA6"/>
<organism evidence="2 3">
    <name type="scientific">Mytilus edulis</name>
    <name type="common">Blue mussel</name>
    <dbReference type="NCBI Taxonomy" id="6550"/>
    <lineage>
        <taxon>Eukaryota</taxon>
        <taxon>Metazoa</taxon>
        <taxon>Spiralia</taxon>
        <taxon>Lophotrochozoa</taxon>
        <taxon>Mollusca</taxon>
        <taxon>Bivalvia</taxon>
        <taxon>Autobranchia</taxon>
        <taxon>Pteriomorphia</taxon>
        <taxon>Mytilida</taxon>
        <taxon>Mytiloidea</taxon>
        <taxon>Mytilidae</taxon>
        <taxon>Mytilinae</taxon>
        <taxon>Mytilus</taxon>
    </lineage>
</organism>
<dbReference type="EMBL" id="CAJPWZ010002968">
    <property type="protein sequence ID" value="CAG2249248.1"/>
    <property type="molecule type" value="Genomic_DNA"/>
</dbReference>
<accession>A0A8S3UYA6</accession>
<sequence length="213" mass="25069">MLVGYRSTPHPATDVPPYEALMKRRVRTKLGYIPRTNKDEEIANDKKINEKDKSYKDKIKHQAENRNTRKHNLKIGDYVLLEQNKRDKWTTAYEPAFYVVFVVNGSTIGARRVTDGREIRRDASKFKIANKLVKEEEYGPPARQAREGAEDTEYGPPARQAREGADWREELLRNTEQKNNINNEQSLNQLSNQRPQRERRVPEHFNDYIMSRR</sequence>
<gene>
    <name evidence="2" type="ORF">MEDL_61038</name>
</gene>
<keyword evidence="3" id="KW-1185">Reference proteome</keyword>
<feature type="compositionally biased region" description="Basic and acidic residues" evidence="1">
    <location>
        <begin position="160"/>
        <end position="176"/>
    </location>
</feature>
<feature type="region of interest" description="Disordered" evidence="1">
    <location>
        <begin position="137"/>
        <end position="213"/>
    </location>
</feature>
<proteinExistence type="predicted"/>
<evidence type="ECO:0000256" key="1">
    <source>
        <dbReference type="SAM" id="MobiDB-lite"/>
    </source>
</evidence>
<evidence type="ECO:0000313" key="2">
    <source>
        <dbReference type="EMBL" id="CAG2249248.1"/>
    </source>
</evidence>
<dbReference type="Proteomes" id="UP000683360">
    <property type="component" value="Unassembled WGS sequence"/>
</dbReference>
<dbReference type="OrthoDB" id="5989380at2759"/>
<feature type="compositionally biased region" description="Low complexity" evidence="1">
    <location>
        <begin position="177"/>
        <end position="193"/>
    </location>
</feature>
<name>A0A8S3UYA6_MYTED</name>
<reference evidence="2" key="1">
    <citation type="submission" date="2021-03" db="EMBL/GenBank/DDBJ databases">
        <authorList>
            <person name="Bekaert M."/>
        </authorList>
    </citation>
    <scope>NUCLEOTIDE SEQUENCE</scope>
</reference>
<evidence type="ECO:0000313" key="3">
    <source>
        <dbReference type="Proteomes" id="UP000683360"/>
    </source>
</evidence>
<feature type="compositionally biased region" description="Basic and acidic residues" evidence="1">
    <location>
        <begin position="195"/>
        <end position="206"/>
    </location>
</feature>